<dbReference type="EMBL" id="BJNB01000005">
    <property type="protein sequence ID" value="GEB97002.1"/>
    <property type="molecule type" value="Genomic_DNA"/>
</dbReference>
<evidence type="ECO:0000256" key="5">
    <source>
        <dbReference type="ARBA" id="ARBA00023136"/>
    </source>
</evidence>
<evidence type="ECO:0000256" key="4">
    <source>
        <dbReference type="ARBA" id="ARBA00022989"/>
    </source>
</evidence>
<reference evidence="8 9" key="1">
    <citation type="submission" date="2019-06" db="EMBL/GenBank/DDBJ databases">
        <title>Whole genome shotgun sequence of Corynebacterium flavescens NBRC 14136.</title>
        <authorList>
            <person name="Hosoyama A."/>
            <person name="Uohara A."/>
            <person name="Ohji S."/>
            <person name="Ichikawa N."/>
        </authorList>
    </citation>
    <scope>NUCLEOTIDE SEQUENCE [LARGE SCALE GENOMIC DNA]</scope>
    <source>
        <strain evidence="8 9">NBRC 14136</strain>
    </source>
</reference>
<dbReference type="GO" id="GO:0005886">
    <property type="term" value="C:plasma membrane"/>
    <property type="evidence" value="ECO:0007669"/>
    <property type="project" value="UniProtKB-SubCell"/>
</dbReference>
<proteinExistence type="predicted"/>
<accession>A0AB73B650</accession>
<evidence type="ECO:0000256" key="3">
    <source>
        <dbReference type="ARBA" id="ARBA00022692"/>
    </source>
</evidence>
<keyword evidence="4 6" id="KW-1133">Transmembrane helix</keyword>
<gene>
    <name evidence="8" type="ORF">CFL01nite_04970</name>
</gene>
<dbReference type="AlphaFoldDB" id="A0AB73B650"/>
<protein>
    <recommendedName>
        <fullName evidence="7">Major facilitator superfamily (MFS) profile domain-containing protein</fullName>
    </recommendedName>
</protein>
<dbReference type="InterPro" id="IPR020846">
    <property type="entry name" value="MFS_dom"/>
</dbReference>
<evidence type="ECO:0000313" key="8">
    <source>
        <dbReference type="EMBL" id="GEB97002.1"/>
    </source>
</evidence>
<evidence type="ECO:0000313" key="9">
    <source>
        <dbReference type="Proteomes" id="UP000315353"/>
    </source>
</evidence>
<feature type="transmembrane region" description="Helical" evidence="6">
    <location>
        <begin position="228"/>
        <end position="247"/>
    </location>
</feature>
<feature type="domain" description="Major facilitator superfamily (MFS) profile" evidence="7">
    <location>
        <begin position="64"/>
        <end position="249"/>
    </location>
</feature>
<feature type="transmembrane region" description="Helical" evidence="6">
    <location>
        <begin position="26"/>
        <end position="44"/>
    </location>
</feature>
<dbReference type="PROSITE" id="PS50850">
    <property type="entry name" value="MFS"/>
    <property type="match status" value="1"/>
</dbReference>
<evidence type="ECO:0000256" key="6">
    <source>
        <dbReference type="SAM" id="Phobius"/>
    </source>
</evidence>
<dbReference type="InterPro" id="IPR036259">
    <property type="entry name" value="MFS_trans_sf"/>
</dbReference>
<dbReference type="Pfam" id="PF07690">
    <property type="entry name" value="MFS_1"/>
    <property type="match status" value="1"/>
</dbReference>
<comment type="caution">
    <text evidence="8">The sequence shown here is derived from an EMBL/GenBank/DDBJ whole genome shotgun (WGS) entry which is preliminary data.</text>
</comment>
<dbReference type="SUPFAM" id="SSF103473">
    <property type="entry name" value="MFS general substrate transporter"/>
    <property type="match status" value="1"/>
</dbReference>
<comment type="subcellular location">
    <subcellularLocation>
        <location evidence="1">Cell membrane</location>
        <topology evidence="1">Multi-pass membrane protein</topology>
    </subcellularLocation>
</comment>
<feature type="transmembrane region" description="Helical" evidence="6">
    <location>
        <begin position="154"/>
        <end position="176"/>
    </location>
</feature>
<dbReference type="Proteomes" id="UP000315353">
    <property type="component" value="Unassembled WGS sequence"/>
</dbReference>
<evidence type="ECO:0000256" key="2">
    <source>
        <dbReference type="ARBA" id="ARBA00022448"/>
    </source>
</evidence>
<keyword evidence="3 6" id="KW-0812">Transmembrane</keyword>
<name>A0AB73B650_CORFL</name>
<evidence type="ECO:0000259" key="7">
    <source>
        <dbReference type="PROSITE" id="PS50850"/>
    </source>
</evidence>
<organism evidence="8 9">
    <name type="scientific">Corynebacterium flavescens</name>
    <dbReference type="NCBI Taxonomy" id="28028"/>
    <lineage>
        <taxon>Bacteria</taxon>
        <taxon>Bacillati</taxon>
        <taxon>Actinomycetota</taxon>
        <taxon>Actinomycetes</taxon>
        <taxon>Mycobacteriales</taxon>
        <taxon>Corynebacteriaceae</taxon>
        <taxon>Corynebacterium</taxon>
    </lineage>
</organism>
<feature type="transmembrane region" description="Helical" evidence="6">
    <location>
        <begin position="64"/>
        <end position="88"/>
    </location>
</feature>
<keyword evidence="5 6" id="KW-0472">Membrane</keyword>
<sequence length="249" mass="25434">MSLSVVGLALVAYVIINMHSSELSPAAQAILVVAAVSIVALFLFVETKARMPMLPIKLFSSSKFAVACAVGLILNFSFFGQLFALSLFFQNYLGFEAWKAGLALAPQACSAIVAAPLGGRYSARIGEVRVIVMGLVAGAIGFAGLAFFQPSTPYILIALSTFLGGFGMAFAMPAATSMAVHAAPADYAGSASGVVNCLRQIGSLLGVALLGSLVAGDEFLHGFHSVGLGASVAFAAAIGLCAVVALLKH</sequence>
<dbReference type="InterPro" id="IPR011701">
    <property type="entry name" value="MFS"/>
</dbReference>
<evidence type="ECO:0000256" key="1">
    <source>
        <dbReference type="ARBA" id="ARBA00004651"/>
    </source>
</evidence>
<feature type="transmembrane region" description="Helical" evidence="6">
    <location>
        <begin position="130"/>
        <end position="148"/>
    </location>
</feature>
<dbReference type="PANTHER" id="PTHR42718:SF9">
    <property type="entry name" value="MAJOR FACILITATOR SUPERFAMILY MULTIDRUG TRANSPORTER MFSC"/>
    <property type="match status" value="1"/>
</dbReference>
<dbReference type="PANTHER" id="PTHR42718">
    <property type="entry name" value="MAJOR FACILITATOR SUPERFAMILY MULTIDRUG TRANSPORTER MFSC"/>
    <property type="match status" value="1"/>
</dbReference>
<dbReference type="Gene3D" id="1.20.1250.20">
    <property type="entry name" value="MFS general substrate transporter like domains"/>
    <property type="match status" value="1"/>
</dbReference>
<dbReference type="GO" id="GO:0022857">
    <property type="term" value="F:transmembrane transporter activity"/>
    <property type="evidence" value="ECO:0007669"/>
    <property type="project" value="InterPro"/>
</dbReference>
<keyword evidence="2" id="KW-0813">Transport</keyword>